<dbReference type="AlphaFoldDB" id="A0A523XE04"/>
<evidence type="ECO:0000313" key="2">
    <source>
        <dbReference type="EMBL" id="TET77516.1"/>
    </source>
</evidence>
<dbReference type="EMBL" id="SOIP01000564">
    <property type="protein sequence ID" value="TET77516.1"/>
    <property type="molecule type" value="Genomic_DNA"/>
</dbReference>
<organism evidence="2 3">
    <name type="scientific">candidate division TA06 bacterium</name>
    <dbReference type="NCBI Taxonomy" id="2250710"/>
    <lineage>
        <taxon>Bacteria</taxon>
        <taxon>Bacteria division TA06</taxon>
    </lineage>
</organism>
<protein>
    <submittedName>
        <fullName evidence="2">Ribosome-associated translation inhibitor RaiA</fullName>
    </submittedName>
</protein>
<feature type="compositionally biased region" description="Basic and acidic residues" evidence="1">
    <location>
        <begin position="86"/>
        <end position="111"/>
    </location>
</feature>
<evidence type="ECO:0000256" key="1">
    <source>
        <dbReference type="SAM" id="MobiDB-lite"/>
    </source>
</evidence>
<dbReference type="InterPro" id="IPR003489">
    <property type="entry name" value="RHF/RaiA"/>
</dbReference>
<dbReference type="InterPro" id="IPR036567">
    <property type="entry name" value="RHF-like"/>
</dbReference>
<dbReference type="Proteomes" id="UP000315534">
    <property type="component" value="Unassembled WGS sequence"/>
</dbReference>
<dbReference type="NCBIfam" id="TIGR00741">
    <property type="entry name" value="yfiA"/>
    <property type="match status" value="1"/>
</dbReference>
<evidence type="ECO:0000313" key="3">
    <source>
        <dbReference type="Proteomes" id="UP000315534"/>
    </source>
</evidence>
<reference evidence="2 3" key="1">
    <citation type="submission" date="2019-03" db="EMBL/GenBank/DDBJ databases">
        <title>Metabolic potential of uncultured bacteria and archaea associated with petroleum seepage in deep-sea sediments.</title>
        <authorList>
            <person name="Dong X."/>
            <person name="Hubert C."/>
        </authorList>
    </citation>
    <scope>NUCLEOTIDE SEQUENCE [LARGE SCALE GENOMIC DNA]</scope>
    <source>
        <strain evidence="2">E29_bin36</strain>
    </source>
</reference>
<accession>A0A523XE04</accession>
<gene>
    <name evidence="2" type="primary">raiA</name>
    <name evidence="2" type="ORF">E3J38_09800</name>
</gene>
<dbReference type="Pfam" id="PF02482">
    <property type="entry name" value="Ribosomal_S30AE"/>
    <property type="match status" value="1"/>
</dbReference>
<proteinExistence type="predicted"/>
<name>A0A523XE04_UNCT6</name>
<dbReference type="SUPFAM" id="SSF69754">
    <property type="entry name" value="Ribosome binding protein Y (YfiA homologue)"/>
    <property type="match status" value="1"/>
</dbReference>
<feature type="region of interest" description="Disordered" evidence="1">
    <location>
        <begin position="86"/>
        <end position="123"/>
    </location>
</feature>
<dbReference type="Gene3D" id="3.30.160.100">
    <property type="entry name" value="Ribosome hibernation promotion factor-like"/>
    <property type="match status" value="1"/>
</dbReference>
<sequence>MDVDVTVRHGILVNGEVRRMLEAKVEKLARFSRHLVSTHVIVEKDGRGLLLELNVTARRKVFSAKSKGFDLVDVIEDAVDKMSRQLRRYEERNRDKKKEAGTGRYDDKGEEHEDSVDSFGQGE</sequence>
<comment type="caution">
    <text evidence="2">The sequence shown here is derived from an EMBL/GenBank/DDBJ whole genome shotgun (WGS) entry which is preliminary data.</text>
</comment>